<accession>A0A1I3QAK9</accession>
<protein>
    <recommendedName>
        <fullName evidence="5">Peptidase S74 domain-containing protein</fullName>
    </recommendedName>
</protein>
<evidence type="ECO:0008006" key="5">
    <source>
        <dbReference type="Google" id="ProtNLM"/>
    </source>
</evidence>
<evidence type="ECO:0000256" key="2">
    <source>
        <dbReference type="SAM" id="SignalP"/>
    </source>
</evidence>
<feature type="chain" id="PRO_5011670361" description="Peptidase S74 domain-containing protein" evidence="2">
    <location>
        <begin position="19"/>
        <end position="554"/>
    </location>
</feature>
<evidence type="ECO:0000256" key="1">
    <source>
        <dbReference type="SAM" id="Coils"/>
    </source>
</evidence>
<reference evidence="4" key="1">
    <citation type="submission" date="2016-10" db="EMBL/GenBank/DDBJ databases">
        <authorList>
            <person name="Varghese N."/>
            <person name="Submissions S."/>
        </authorList>
    </citation>
    <scope>NUCLEOTIDE SEQUENCE [LARGE SCALE GENOMIC DNA]</scope>
    <source>
        <strain evidence="4">DSM 28881</strain>
    </source>
</reference>
<evidence type="ECO:0000313" key="4">
    <source>
        <dbReference type="Proteomes" id="UP000199559"/>
    </source>
</evidence>
<feature type="coiled-coil region" evidence="1">
    <location>
        <begin position="524"/>
        <end position="551"/>
    </location>
</feature>
<dbReference type="RefSeq" id="WP_090840225.1">
    <property type="nucleotide sequence ID" value="NZ_FORM01000006.1"/>
</dbReference>
<organism evidence="3 4">
    <name type="scientific">Olleya namhaensis</name>
    <dbReference type="NCBI Taxonomy" id="1144750"/>
    <lineage>
        <taxon>Bacteria</taxon>
        <taxon>Pseudomonadati</taxon>
        <taxon>Bacteroidota</taxon>
        <taxon>Flavobacteriia</taxon>
        <taxon>Flavobacteriales</taxon>
        <taxon>Flavobacteriaceae</taxon>
    </lineage>
</organism>
<dbReference type="AlphaFoldDB" id="A0A1I3QAK9"/>
<dbReference type="EMBL" id="FORM01000006">
    <property type="protein sequence ID" value="SFJ30417.1"/>
    <property type="molecule type" value="Genomic_DNA"/>
</dbReference>
<keyword evidence="4" id="KW-1185">Reference proteome</keyword>
<feature type="signal peptide" evidence="2">
    <location>
        <begin position="1"/>
        <end position="18"/>
    </location>
</feature>
<gene>
    <name evidence="3" type="ORF">SAMN05443431_10641</name>
</gene>
<sequence length="554" mass="60043">MKKILFFVLLLSFIDSNAQVGINNVDPKSLLDVSVTTPAAPNFNDGLLLPRLDVFPAINPNVDQNAMVIYLNNNLAGVNISGTTKDYSSGFYYWDNAVTDWKPFDTVDLDDDWYKAETTIQSTNIADDIFTEGKVGIGHDKPLYGLDLLSNDEERALNIKVQGLNNNSVFAMYNEMSIEGSGIHHGLYNRFSQPITASGEHRGVGTFFISDNNNTHTGIYNEDNTDGTGNHRGVYSQLGGDASGIIEGVRSRVTASGNGSHYGTRSELSGTGTGTHIGSFNLLSGVGTGVQFAMRNTITNSNNNTHYGISNTLSGVGNGSHFGINNVLNNGNGTNIGVNNQISGTGNGTKIGTSNNINNEGSGNHFGTKNELSGIGSGVKYGTQNIIDTDAGGIHYGVYSKVEKVGSWAGYFLGDVRVSQDVTVLGRVTANNFVATNGGFATGYADYVFEKFFTGESGINSEYKFKTIEETEAFAKKYNHLPGVKSYEEIKNNGFRIDLSELTLSSLEKLEEQFLYITQLNKKIKSQDAVIESQDKKIKNLEDRLLKIEALLNQ</sequence>
<dbReference type="Proteomes" id="UP000199559">
    <property type="component" value="Unassembled WGS sequence"/>
</dbReference>
<keyword evidence="2" id="KW-0732">Signal</keyword>
<name>A0A1I3QAK9_9FLAO</name>
<proteinExistence type="predicted"/>
<keyword evidence="1" id="KW-0175">Coiled coil</keyword>
<evidence type="ECO:0000313" key="3">
    <source>
        <dbReference type="EMBL" id="SFJ30417.1"/>
    </source>
</evidence>
<dbReference type="STRING" id="1144750.SAMN05443431_10641"/>